<feature type="transmembrane region" description="Helical" evidence="13">
    <location>
        <begin position="374"/>
        <end position="395"/>
    </location>
</feature>
<dbReference type="SMART" id="SM00248">
    <property type="entry name" value="ANK"/>
    <property type="match status" value="4"/>
</dbReference>
<evidence type="ECO:0000256" key="5">
    <source>
        <dbReference type="ARBA" id="ARBA00022673"/>
    </source>
</evidence>
<dbReference type="PROSITE" id="PS50088">
    <property type="entry name" value="ANK_REPEAT"/>
    <property type="match status" value="2"/>
</dbReference>
<feature type="region of interest" description="Disordered" evidence="12">
    <location>
        <begin position="579"/>
        <end position="601"/>
    </location>
</feature>
<dbReference type="PANTHER" id="PTHR10582">
    <property type="entry name" value="TRANSIENT RECEPTOR POTENTIAL ION CHANNEL PROTEIN"/>
    <property type="match status" value="1"/>
</dbReference>
<keyword evidence="9" id="KW-0406">Ion transport</keyword>
<feature type="transmembrane region" description="Helical" evidence="13">
    <location>
        <begin position="401"/>
        <end position="419"/>
    </location>
</feature>
<dbReference type="SUPFAM" id="SSF48403">
    <property type="entry name" value="Ankyrin repeat"/>
    <property type="match status" value="1"/>
</dbReference>
<keyword evidence="13" id="KW-0472">Membrane</keyword>
<dbReference type="Proteomes" id="UP001148018">
    <property type="component" value="Unassembled WGS sequence"/>
</dbReference>
<dbReference type="Pfam" id="PF12796">
    <property type="entry name" value="Ank_2"/>
    <property type="match status" value="1"/>
</dbReference>
<dbReference type="GO" id="GO:0005886">
    <property type="term" value="C:plasma membrane"/>
    <property type="evidence" value="ECO:0007669"/>
    <property type="project" value="UniProtKB-SubCell"/>
</dbReference>
<dbReference type="EMBL" id="JANIIK010000040">
    <property type="protein sequence ID" value="KAJ3608187.1"/>
    <property type="molecule type" value="Genomic_DNA"/>
</dbReference>
<evidence type="ECO:0000256" key="2">
    <source>
        <dbReference type="ARBA" id="ARBA00022448"/>
    </source>
</evidence>
<evidence type="ECO:0000256" key="13">
    <source>
        <dbReference type="SAM" id="Phobius"/>
    </source>
</evidence>
<keyword evidence="4" id="KW-0109">Calcium transport</keyword>
<comment type="caution">
    <text evidence="14">The sequence shown here is derived from an EMBL/GenBank/DDBJ whole genome shotgun (WGS) entry which is preliminary data.</text>
</comment>
<dbReference type="InterPro" id="IPR024862">
    <property type="entry name" value="TRPV"/>
</dbReference>
<keyword evidence="2" id="KW-0813">Transport</keyword>
<gene>
    <name evidence="14" type="ORF">NHX12_025237</name>
</gene>
<organism evidence="14 15">
    <name type="scientific">Muraenolepis orangiensis</name>
    <name type="common">Patagonian moray cod</name>
    <dbReference type="NCBI Taxonomy" id="630683"/>
    <lineage>
        <taxon>Eukaryota</taxon>
        <taxon>Metazoa</taxon>
        <taxon>Chordata</taxon>
        <taxon>Craniata</taxon>
        <taxon>Vertebrata</taxon>
        <taxon>Euteleostomi</taxon>
        <taxon>Actinopterygii</taxon>
        <taxon>Neopterygii</taxon>
        <taxon>Teleostei</taxon>
        <taxon>Neoteleostei</taxon>
        <taxon>Acanthomorphata</taxon>
        <taxon>Zeiogadaria</taxon>
        <taxon>Gadariae</taxon>
        <taxon>Gadiformes</taxon>
        <taxon>Muraenolepidoidei</taxon>
        <taxon>Muraenolepididae</taxon>
        <taxon>Muraenolepis</taxon>
    </lineage>
</organism>
<keyword evidence="7" id="KW-0106">Calcium</keyword>
<proteinExistence type="predicted"/>
<feature type="transmembrane region" description="Helical" evidence="13">
    <location>
        <begin position="302"/>
        <end position="322"/>
    </location>
</feature>
<keyword evidence="8 11" id="KW-0040">ANK repeat</keyword>
<evidence type="ECO:0000256" key="6">
    <source>
        <dbReference type="ARBA" id="ARBA00022737"/>
    </source>
</evidence>
<feature type="repeat" description="ANK" evidence="11">
    <location>
        <begin position="132"/>
        <end position="164"/>
    </location>
</feature>
<evidence type="ECO:0000256" key="11">
    <source>
        <dbReference type="PROSITE-ProRule" id="PRU00023"/>
    </source>
</evidence>
<keyword evidence="3" id="KW-1003">Cell membrane</keyword>
<dbReference type="AlphaFoldDB" id="A0A9Q0IPG5"/>
<evidence type="ECO:0000256" key="4">
    <source>
        <dbReference type="ARBA" id="ARBA00022568"/>
    </source>
</evidence>
<keyword evidence="5" id="KW-0107">Calcium channel</keyword>
<dbReference type="InterPro" id="IPR002110">
    <property type="entry name" value="Ankyrin_rpt"/>
</dbReference>
<dbReference type="PROSITE" id="PS50297">
    <property type="entry name" value="ANK_REP_REGION"/>
    <property type="match status" value="1"/>
</dbReference>
<dbReference type="PANTHER" id="PTHR10582:SF5">
    <property type="entry name" value="TRANSIENT RECEPTOR POTENTIAL CATION CHANNEL SUBFAMILY V MEMBER 2"/>
    <property type="match status" value="1"/>
</dbReference>
<dbReference type="GO" id="GO:0005262">
    <property type="term" value="F:calcium channel activity"/>
    <property type="evidence" value="ECO:0007669"/>
    <property type="project" value="UniProtKB-KW"/>
</dbReference>
<keyword evidence="13" id="KW-0812">Transmembrane</keyword>
<comment type="subcellular location">
    <subcellularLocation>
        <location evidence="1">Cell membrane</location>
        <topology evidence="1">Multi-pass membrane protein</topology>
    </subcellularLocation>
</comment>
<keyword evidence="13" id="KW-1133">Transmembrane helix</keyword>
<evidence type="ECO:0000256" key="10">
    <source>
        <dbReference type="ARBA" id="ARBA00023303"/>
    </source>
</evidence>
<dbReference type="OrthoDB" id="533508at2759"/>
<evidence type="ECO:0000256" key="8">
    <source>
        <dbReference type="ARBA" id="ARBA00023043"/>
    </source>
</evidence>
<dbReference type="Gene3D" id="1.25.40.20">
    <property type="entry name" value="Ankyrin repeat-containing domain"/>
    <property type="match status" value="1"/>
</dbReference>
<keyword evidence="15" id="KW-1185">Reference proteome</keyword>
<evidence type="ECO:0000256" key="7">
    <source>
        <dbReference type="ARBA" id="ARBA00022837"/>
    </source>
</evidence>
<protein>
    <submittedName>
        <fullName evidence="14">Uncharacterized protein</fullName>
    </submittedName>
</protein>
<feature type="compositionally biased region" description="Pro residues" evidence="12">
    <location>
        <begin position="586"/>
        <end position="597"/>
    </location>
</feature>
<dbReference type="GO" id="GO:0098703">
    <property type="term" value="P:calcium ion import across plasma membrane"/>
    <property type="evidence" value="ECO:0007669"/>
    <property type="project" value="TreeGrafter"/>
</dbReference>
<name>A0A9Q0IPG5_9TELE</name>
<feature type="repeat" description="ANK" evidence="11">
    <location>
        <begin position="85"/>
        <end position="117"/>
    </location>
</feature>
<dbReference type="InterPro" id="IPR008347">
    <property type="entry name" value="TrpV1-4"/>
</dbReference>
<evidence type="ECO:0000313" key="14">
    <source>
        <dbReference type="EMBL" id="KAJ3608187.1"/>
    </source>
</evidence>
<feature type="transmembrane region" description="Helical" evidence="13">
    <location>
        <begin position="440"/>
        <end position="462"/>
    </location>
</feature>
<reference evidence="14" key="1">
    <citation type="submission" date="2022-07" db="EMBL/GenBank/DDBJ databases">
        <title>Chromosome-level genome of Muraenolepis orangiensis.</title>
        <authorList>
            <person name="Kim J."/>
        </authorList>
    </citation>
    <scope>NUCLEOTIDE SEQUENCE</scope>
    <source>
        <strain evidence="14">KU_S4_2022</strain>
        <tissue evidence="14">Muscle</tissue>
    </source>
</reference>
<accession>A0A9Q0IPG5</accession>
<evidence type="ECO:0000256" key="12">
    <source>
        <dbReference type="SAM" id="MobiDB-lite"/>
    </source>
</evidence>
<sequence length="628" mass="71633">MNRLFECVVSGDVSRLEGLKIYLKKTMKPLSHSLYQSHGKTALMKSLLNVSAGENEMVEFLLDIADYMEDTVTLINCSYTSEFYEGQTALHIAIERRNMFYVKKLVKKGANIHARACGKLFQPNSSEASFYFGELPLSLAACTNQTELVDFLLGESASVEEQDSHGNTVLHALVMVAADDSPENTRFITAIYDHILLTTAKMQSLQLPTCRLEAIKNKQGLTPLKLAAKMGKVELFKHILHREFKTKESKYLSRKFTEWSYGPIHCSLYDLESLDTYCADRSILELVVYGSDNPWNQFAGRLFLVHFLVYLLYLCAFTTIAYNKKDMGVRTKIGYMYIVFRLLTFMGSLYFFLRGILDFARKRPTLYNFLIDSYYDVLFFSQGLLFLVAACLYLLSRPEYLGFMIVSMVLGWVNLLYFTRGQKRMGIYSVMIQKVIIGDIIPCFFIYIVFLSGFSAAIVIMLTPHPDWMAVTSEPPVCLAAGEDCSGPDFRNITYTSLELFKLTIGMGDLEFAKGHTRAITTLDLEWGLPLCLRTRLRSGVEKDLSGGMSNEEGKRWCFRVEEVDWSEWRSNLGNIREEPLNTETAPPPPPPTPPTATPQRRRKIIQNVLWLFRQQPSDKQHLENQAT</sequence>
<evidence type="ECO:0000256" key="1">
    <source>
        <dbReference type="ARBA" id="ARBA00004651"/>
    </source>
</evidence>
<dbReference type="InterPro" id="IPR036770">
    <property type="entry name" value="Ankyrin_rpt-contain_sf"/>
</dbReference>
<feature type="transmembrane region" description="Helical" evidence="13">
    <location>
        <begin position="334"/>
        <end position="353"/>
    </location>
</feature>
<evidence type="ECO:0000256" key="9">
    <source>
        <dbReference type="ARBA" id="ARBA00023065"/>
    </source>
</evidence>
<keyword evidence="6" id="KW-0677">Repeat</keyword>
<keyword evidence="10" id="KW-0407">Ion channel</keyword>
<evidence type="ECO:0000313" key="15">
    <source>
        <dbReference type="Proteomes" id="UP001148018"/>
    </source>
</evidence>
<dbReference type="PRINTS" id="PR01768">
    <property type="entry name" value="TRPVRECEPTOR"/>
</dbReference>
<evidence type="ECO:0000256" key="3">
    <source>
        <dbReference type="ARBA" id="ARBA00022475"/>
    </source>
</evidence>